<dbReference type="AlphaFoldDB" id="A0A645JR31"/>
<reference evidence="1" key="1">
    <citation type="submission" date="2019-08" db="EMBL/GenBank/DDBJ databases">
        <authorList>
            <person name="Kucharzyk K."/>
            <person name="Murdoch R.W."/>
            <person name="Higgins S."/>
            <person name="Loffler F."/>
        </authorList>
    </citation>
    <scope>NUCLEOTIDE SEQUENCE</scope>
</reference>
<name>A0A645JR31_9ZZZZ</name>
<gene>
    <name evidence="1" type="ORF">SDC9_209699</name>
</gene>
<organism evidence="1">
    <name type="scientific">bioreactor metagenome</name>
    <dbReference type="NCBI Taxonomy" id="1076179"/>
    <lineage>
        <taxon>unclassified sequences</taxon>
        <taxon>metagenomes</taxon>
        <taxon>ecological metagenomes</taxon>
    </lineage>
</organism>
<proteinExistence type="predicted"/>
<accession>A0A645JR31</accession>
<evidence type="ECO:0000313" key="1">
    <source>
        <dbReference type="EMBL" id="MPN61953.1"/>
    </source>
</evidence>
<dbReference type="InterPro" id="IPR011042">
    <property type="entry name" value="6-blade_b-propeller_TolB-like"/>
</dbReference>
<sequence length="69" mass="8205">MNRLDVSTNETVTLTEWCEDYSWSPDGERIVYVNFNDTYIDKTMGCLWIMDKDGKNKEPLTYNDFKIIK</sequence>
<dbReference type="Gene3D" id="2.120.10.30">
    <property type="entry name" value="TolB, C-terminal domain"/>
    <property type="match status" value="1"/>
</dbReference>
<comment type="caution">
    <text evidence="1">The sequence shown here is derived from an EMBL/GenBank/DDBJ whole genome shotgun (WGS) entry which is preliminary data.</text>
</comment>
<dbReference type="SUPFAM" id="SSF82171">
    <property type="entry name" value="DPP6 N-terminal domain-like"/>
    <property type="match status" value="1"/>
</dbReference>
<dbReference type="EMBL" id="VSSQ01139281">
    <property type="protein sequence ID" value="MPN61953.1"/>
    <property type="molecule type" value="Genomic_DNA"/>
</dbReference>
<protein>
    <submittedName>
        <fullName evidence="1">Uncharacterized protein</fullName>
    </submittedName>
</protein>